<keyword evidence="5 10" id="KW-1133">Transmembrane helix</keyword>
<dbReference type="PANTHER" id="PTHR10110:SF86">
    <property type="entry name" value="SODIUM_HYDROGEN EXCHANGER 7"/>
    <property type="match status" value="1"/>
</dbReference>
<keyword evidence="3" id="KW-1003">Cell membrane</keyword>
<dbReference type="NCBIfam" id="TIGR00831">
    <property type="entry name" value="a_cpa1"/>
    <property type="match status" value="1"/>
</dbReference>
<keyword evidence="12" id="KW-0614">Plasmid</keyword>
<feature type="transmembrane region" description="Helical" evidence="10">
    <location>
        <begin position="83"/>
        <end position="108"/>
    </location>
</feature>
<proteinExistence type="inferred from homology"/>
<dbReference type="PANTHER" id="PTHR10110">
    <property type="entry name" value="SODIUM/HYDROGEN EXCHANGER"/>
    <property type="match status" value="1"/>
</dbReference>
<evidence type="ECO:0000256" key="3">
    <source>
        <dbReference type="ARBA" id="ARBA00022475"/>
    </source>
</evidence>
<protein>
    <submittedName>
        <fullName evidence="12">Na+/H+ antiporter NhaP</fullName>
    </submittedName>
</protein>
<dbReference type="EMBL" id="HG916855">
    <property type="protein sequence ID" value="CDM62581.1"/>
    <property type="molecule type" value="Genomic_DNA"/>
</dbReference>
<reference evidence="12" key="1">
    <citation type="submission" date="2013-11" db="EMBL/GenBank/DDBJ databases">
        <title>Draft genome sequence of the broad-host-range Rhizobium sp. LPU83 strain, a member of the low-genetic diversity Oregon-like Rhizobium sp. group.</title>
        <authorList>
            <person name="Wibberg D."/>
            <person name="Puehler A."/>
            <person name="Schlueter A."/>
        </authorList>
    </citation>
    <scope>NUCLEOTIDE SEQUENCE [LARGE SCALE GENOMIC DNA]</scope>
    <source>
        <strain evidence="12">LPU83</strain>
        <plasmid evidence="12">pLPU83d</plasmid>
    </source>
</reference>
<keyword evidence="2 10" id="KW-0813">Transport</keyword>
<evidence type="ECO:0000313" key="12">
    <source>
        <dbReference type="EMBL" id="CDM62581.1"/>
    </source>
</evidence>
<dbReference type="InterPro" id="IPR006153">
    <property type="entry name" value="Cation/H_exchanger_TM"/>
</dbReference>
<evidence type="ECO:0000256" key="1">
    <source>
        <dbReference type="ARBA" id="ARBA00004651"/>
    </source>
</evidence>
<evidence type="ECO:0000256" key="4">
    <source>
        <dbReference type="ARBA" id="ARBA00022692"/>
    </source>
</evidence>
<comment type="caution">
    <text evidence="10">Lacks conserved residue(s) required for the propagation of feature annotation.</text>
</comment>
<dbReference type="KEGG" id="rhl:LPU83_pLPU83d_1211"/>
<geneLocation type="plasmid" evidence="12 13">
    <name>pLPU83d</name>
</geneLocation>
<comment type="similarity">
    <text evidence="10">Belongs to the monovalent cation:proton antiporter 1 (CPA1) transporter (TC 2.A.36) family.</text>
</comment>
<keyword evidence="10" id="KW-0997">Cell inner membrane</keyword>
<evidence type="ECO:0000256" key="10">
    <source>
        <dbReference type="RuleBase" id="RU366002"/>
    </source>
</evidence>
<dbReference type="GO" id="GO:0005886">
    <property type="term" value="C:plasma membrane"/>
    <property type="evidence" value="ECO:0007669"/>
    <property type="project" value="UniProtKB-SubCell"/>
</dbReference>
<keyword evidence="13" id="KW-1185">Reference proteome</keyword>
<dbReference type="GO" id="GO:0051453">
    <property type="term" value="P:regulation of intracellular pH"/>
    <property type="evidence" value="ECO:0007669"/>
    <property type="project" value="TreeGrafter"/>
</dbReference>
<feature type="transmembrane region" description="Helical" evidence="10">
    <location>
        <begin position="184"/>
        <end position="206"/>
    </location>
</feature>
<feature type="transmembrane region" description="Helical" evidence="10">
    <location>
        <begin position="235"/>
        <end position="251"/>
    </location>
</feature>
<accession>W6S8Y2</accession>
<keyword evidence="10" id="KW-0050">Antiport</keyword>
<keyword evidence="8 10" id="KW-0472">Membrane</keyword>
<keyword evidence="6 10" id="KW-0915">Sodium</keyword>
<comment type="function">
    <text evidence="10">Na(+)/H(+) antiporter that extrudes sodium in exchange for external protons.</text>
</comment>
<keyword evidence="7 10" id="KW-0406">Ion transport</keyword>
<evidence type="ECO:0000256" key="9">
    <source>
        <dbReference type="ARBA" id="ARBA00023201"/>
    </source>
</evidence>
<dbReference type="GO" id="GO:0098719">
    <property type="term" value="P:sodium ion import across plasma membrane"/>
    <property type="evidence" value="ECO:0007669"/>
    <property type="project" value="TreeGrafter"/>
</dbReference>
<evidence type="ECO:0000256" key="7">
    <source>
        <dbReference type="ARBA" id="ARBA00023065"/>
    </source>
</evidence>
<keyword evidence="4 10" id="KW-0812">Transmembrane</keyword>
<feature type="domain" description="Cation/H+ exchanger transmembrane" evidence="11">
    <location>
        <begin position="14"/>
        <end position="399"/>
    </location>
</feature>
<name>W6S8Y2_9HYPH</name>
<evidence type="ECO:0000313" key="13">
    <source>
        <dbReference type="Proteomes" id="UP000019443"/>
    </source>
</evidence>
<keyword evidence="9 10" id="KW-0739">Sodium transport</keyword>
<evidence type="ECO:0000256" key="6">
    <source>
        <dbReference type="ARBA" id="ARBA00023053"/>
    </source>
</evidence>
<dbReference type="InterPro" id="IPR004705">
    <property type="entry name" value="Cation/H_exchanger_CPA1_bac"/>
</dbReference>
<dbReference type="HOGENOM" id="CLU_005912_6_3_5"/>
<dbReference type="RefSeq" id="WP_024315181.1">
    <property type="nucleotide sequence ID" value="NZ_ATTO01000018.1"/>
</dbReference>
<evidence type="ECO:0000259" key="11">
    <source>
        <dbReference type="Pfam" id="PF00999"/>
    </source>
</evidence>
<dbReference type="Gene3D" id="6.10.140.1330">
    <property type="match status" value="1"/>
</dbReference>
<dbReference type="PATRIC" id="fig|348824.6.peg.6922"/>
<feature type="transmembrane region" description="Helical" evidence="10">
    <location>
        <begin position="375"/>
        <end position="399"/>
    </location>
</feature>
<feature type="transmembrane region" description="Helical" evidence="10">
    <location>
        <begin position="57"/>
        <end position="76"/>
    </location>
</feature>
<feature type="transmembrane region" description="Helical" evidence="10">
    <location>
        <begin position="272"/>
        <end position="289"/>
    </location>
</feature>
<dbReference type="Pfam" id="PF00999">
    <property type="entry name" value="Na_H_Exchanger"/>
    <property type="match status" value="1"/>
</dbReference>
<sequence>MSLESKYEFLVILITAILVLELLAKLLRLPPAVALIAGGMALALVPGVPEIDIDPDFVMVVFLPPLLMSSAYFTVWREIRRHFWAIASLALGAVAFTTLGVGFVFHLLLPQFPLAVGFALGAIVSPPDAVAAGAILERLNLPNPITAVLEGESLFNDASGLVFLRFAVAAALTGSFSASQAVASFAWLALGGVLVGLAGGWLGLLVIRKLRDSELIITATLLLAAVSYISAESAGVSGVLATVTTGLLLGWHQHEAFAASTRVQSQAFWKTLVFLMESLLFILIGLSLRGVSERISGLPEYIIPIAGVVLTVVFARFVYLGGSNLFVAVVRRNGRMPKAKQSLAATIVMGWAGMRGVVTLAAALSLPVGFPGRDIVLVAAFAVIIFTVLVQGITLAPLIRLLKIANPQDDILIQEHDASAWKQVAEAQYRAVQILSRRPDGSEQHPRLVEQYEHRARAAAQYLEDRGTHELIKADHFDAVLAAIRAGRAEVIRMYRSGEIRDRVMRDLEHELDLQEIAAENRK</sequence>
<dbReference type="Proteomes" id="UP000019443">
    <property type="component" value="Plasmid pLPU83d"/>
</dbReference>
<feature type="transmembrane region" description="Helical" evidence="10">
    <location>
        <begin position="158"/>
        <end position="178"/>
    </location>
</feature>
<evidence type="ECO:0000256" key="5">
    <source>
        <dbReference type="ARBA" id="ARBA00022989"/>
    </source>
</evidence>
<dbReference type="GO" id="GO:0015385">
    <property type="term" value="F:sodium:proton antiporter activity"/>
    <property type="evidence" value="ECO:0007669"/>
    <property type="project" value="InterPro"/>
</dbReference>
<feature type="transmembrane region" description="Helical" evidence="10">
    <location>
        <begin position="301"/>
        <end position="330"/>
    </location>
</feature>
<gene>
    <name evidence="12" type="ORF">LPU83_pLPU83d_1211</name>
</gene>
<feature type="transmembrane region" description="Helical" evidence="10">
    <location>
        <begin position="6"/>
        <end position="24"/>
    </location>
</feature>
<dbReference type="AlphaFoldDB" id="W6S8Y2"/>
<dbReference type="InterPro" id="IPR018422">
    <property type="entry name" value="Cation/H_exchanger_CPA1"/>
</dbReference>
<dbReference type="GO" id="GO:0015386">
    <property type="term" value="F:potassium:proton antiporter activity"/>
    <property type="evidence" value="ECO:0007669"/>
    <property type="project" value="TreeGrafter"/>
</dbReference>
<evidence type="ECO:0000256" key="2">
    <source>
        <dbReference type="ARBA" id="ARBA00022448"/>
    </source>
</evidence>
<evidence type="ECO:0000256" key="8">
    <source>
        <dbReference type="ARBA" id="ARBA00023136"/>
    </source>
</evidence>
<feature type="transmembrane region" description="Helical" evidence="10">
    <location>
        <begin position="342"/>
        <end position="363"/>
    </location>
</feature>
<organism evidence="12 13">
    <name type="scientific">Rhizobium favelukesii</name>
    <dbReference type="NCBI Taxonomy" id="348824"/>
    <lineage>
        <taxon>Bacteria</taxon>
        <taxon>Pseudomonadati</taxon>
        <taxon>Pseudomonadota</taxon>
        <taxon>Alphaproteobacteria</taxon>
        <taxon>Hyphomicrobiales</taxon>
        <taxon>Rhizobiaceae</taxon>
        <taxon>Rhizobium/Agrobacterium group</taxon>
        <taxon>Rhizobium</taxon>
    </lineage>
</organism>
<comment type="subcellular location">
    <subcellularLocation>
        <location evidence="10">Cell inner membrane</location>
        <topology evidence="10">Multi-pass membrane protein</topology>
    </subcellularLocation>
    <subcellularLocation>
        <location evidence="1">Cell membrane</location>
        <topology evidence="1">Multi-pass membrane protein</topology>
    </subcellularLocation>
</comment>